<feature type="transmembrane region" description="Helical" evidence="7">
    <location>
        <begin position="202"/>
        <end position="224"/>
    </location>
</feature>
<dbReference type="RefSeq" id="WP_261615157.1">
    <property type="nucleotide sequence ID" value="NZ_JALIDZ010000003.1"/>
</dbReference>
<feature type="transmembrane region" description="Helical" evidence="7">
    <location>
        <begin position="244"/>
        <end position="267"/>
    </location>
</feature>
<dbReference type="PANTHER" id="PTHR30347:SF1">
    <property type="entry name" value="MECHANOSENSITIVE CHANNEL MSCK"/>
    <property type="match status" value="1"/>
</dbReference>
<feature type="transmembrane region" description="Helical" evidence="7">
    <location>
        <begin position="430"/>
        <end position="451"/>
    </location>
</feature>
<gene>
    <name evidence="12" type="ORF">MUB46_06915</name>
</gene>
<feature type="chain" id="PRO_5043789836" evidence="8">
    <location>
        <begin position="19"/>
        <end position="793"/>
    </location>
</feature>
<comment type="similarity">
    <text evidence="2">Belongs to the MscS (TC 1.A.23) family.</text>
</comment>
<feature type="transmembrane region" description="Helical" evidence="7">
    <location>
        <begin position="472"/>
        <end position="498"/>
    </location>
</feature>
<protein>
    <submittedName>
        <fullName evidence="12">DUF3772 domain-containing protein</fullName>
    </submittedName>
</protein>
<evidence type="ECO:0000313" key="13">
    <source>
        <dbReference type="Proteomes" id="UP001320898"/>
    </source>
</evidence>
<evidence type="ECO:0000256" key="8">
    <source>
        <dbReference type="SAM" id="SignalP"/>
    </source>
</evidence>
<feature type="transmembrane region" description="Helical" evidence="7">
    <location>
        <begin position="590"/>
        <end position="619"/>
    </location>
</feature>
<feature type="domain" description="Mechanosensitive ion channel MscS" evidence="9">
    <location>
        <begin position="607"/>
        <end position="672"/>
    </location>
</feature>
<evidence type="ECO:0000256" key="2">
    <source>
        <dbReference type="ARBA" id="ARBA00008017"/>
    </source>
</evidence>
<dbReference type="Pfam" id="PF21082">
    <property type="entry name" value="MS_channel_3rd"/>
    <property type="match status" value="1"/>
</dbReference>
<dbReference type="InterPro" id="IPR022249">
    <property type="entry name" value="DUF3772"/>
</dbReference>
<dbReference type="InterPro" id="IPR011066">
    <property type="entry name" value="MscS_channel_C_sf"/>
</dbReference>
<evidence type="ECO:0000259" key="11">
    <source>
        <dbReference type="Pfam" id="PF21082"/>
    </source>
</evidence>
<evidence type="ECO:0000259" key="10">
    <source>
        <dbReference type="Pfam" id="PF12607"/>
    </source>
</evidence>
<evidence type="ECO:0000256" key="5">
    <source>
        <dbReference type="ARBA" id="ARBA00022989"/>
    </source>
</evidence>
<proteinExistence type="inferred from homology"/>
<evidence type="ECO:0000256" key="7">
    <source>
        <dbReference type="SAM" id="Phobius"/>
    </source>
</evidence>
<dbReference type="SUPFAM" id="SSF82689">
    <property type="entry name" value="Mechanosensitive channel protein MscS (YggB), C-terminal domain"/>
    <property type="match status" value="1"/>
</dbReference>
<reference evidence="12 13" key="1">
    <citation type="submission" date="2022-04" db="EMBL/GenBank/DDBJ databases">
        <authorList>
            <person name="Ye Y.-Q."/>
            <person name="Du Z.-J."/>
        </authorList>
    </citation>
    <scope>NUCLEOTIDE SEQUENCE [LARGE SCALE GENOMIC DNA]</scope>
    <source>
        <strain evidence="12 13">A6E488</strain>
    </source>
</reference>
<evidence type="ECO:0000259" key="9">
    <source>
        <dbReference type="Pfam" id="PF00924"/>
    </source>
</evidence>
<dbReference type="Gene3D" id="1.10.287.1260">
    <property type="match status" value="1"/>
</dbReference>
<evidence type="ECO:0000256" key="3">
    <source>
        <dbReference type="ARBA" id="ARBA00022475"/>
    </source>
</evidence>
<evidence type="ECO:0000256" key="6">
    <source>
        <dbReference type="ARBA" id="ARBA00023136"/>
    </source>
</evidence>
<dbReference type="InterPro" id="IPR052702">
    <property type="entry name" value="MscS-like_channel"/>
</dbReference>
<comment type="caution">
    <text evidence="12">The sequence shown here is derived from an EMBL/GenBank/DDBJ whole genome shotgun (WGS) entry which is preliminary data.</text>
</comment>
<sequence>MYRGLSLAVALIVSLALAAGAIAQDQSQDDFNKRVEAWEETATRVEQALRDETISKATLDELRTEAVADREEAFEIIKDDSLEVRMLQAQLDALPDPPGENAEEPAAVTERRAELLQAIATANAPTLAAREAYNRADVLVSEIDGIIRSRFTTDLMERSPSPLIPTNWPTALGELFGYVGAVSTQIGTDLEKPENRTRFLRGLPIAIGLIVIAFVVLLLVHPWVTKRLDARALAADSPTRERLFWLATLMVRLVLPTIAGAAFLFAFKALAISPFAARSIIAVIASFPVFLVVGYWLGQLVFSPTVPAHRVVAMDDKRARRAANLCLALGGVLVAESLVEAANRDYDFAPASDAILSAIVVFAGSYCVWRLARTLIAARQAPADTPDGPITAETAPGVDFVFLLGRLMQLAAVAAAVFVVFGYVKFARQAMVPTILSLGAIGFALAIYLLLTGLSRGLLRGRRPEDVPIYSIVPIAIAFVVIAAALPIFALIWGARVADLLEIWILSVQGVEVGGTRISIGVVFILIAVFLVGMSITRWLQRVLDTSVLPKTRMDRGARKAVLTGLGYTGVTLSALVAISVAGIDLSNLAIVAGALSVGIGFGLQAIVSNFVSGIILLIERPVKEGDWIEVSGYSGIVRRIAVRSTRIETFDRHEVIVPNSELITGTVTNMTLSSKTGRLIVPVGVAYGADIEKTQEILLQAARDNDKIMSHPEPVVLFVGLGESSIDFELRCFLADVNTVVTVKSDLLLEIYRNLGQAGIEIPFPQRDITVRNVDALAEAIASQVAARASAR</sequence>
<dbReference type="AlphaFoldDB" id="A0AAW5QUI6"/>
<feature type="domain" description="Mechanosensitive ion channel MscS C-terminal" evidence="11">
    <location>
        <begin position="682"/>
        <end position="763"/>
    </location>
</feature>
<feature type="signal peptide" evidence="8">
    <location>
        <begin position="1"/>
        <end position="18"/>
    </location>
</feature>
<dbReference type="PROSITE" id="PS01246">
    <property type="entry name" value="UPF0003"/>
    <property type="match status" value="1"/>
</dbReference>
<keyword evidence="6 7" id="KW-0472">Membrane</keyword>
<dbReference type="Pfam" id="PF12607">
    <property type="entry name" value="DUF3772"/>
    <property type="match status" value="1"/>
</dbReference>
<evidence type="ECO:0000256" key="4">
    <source>
        <dbReference type="ARBA" id="ARBA00022692"/>
    </source>
</evidence>
<keyword evidence="8" id="KW-0732">Signal</keyword>
<accession>A0AAW5QUI6</accession>
<feature type="transmembrane region" description="Helical" evidence="7">
    <location>
        <begin position="518"/>
        <end position="540"/>
    </location>
</feature>
<feature type="transmembrane region" description="Helical" evidence="7">
    <location>
        <begin position="322"/>
        <end position="342"/>
    </location>
</feature>
<evidence type="ECO:0000313" key="12">
    <source>
        <dbReference type="EMBL" id="MCT8971580.1"/>
    </source>
</evidence>
<keyword evidence="4 7" id="KW-0812">Transmembrane</keyword>
<feature type="transmembrane region" description="Helical" evidence="7">
    <location>
        <begin position="561"/>
        <end position="584"/>
    </location>
</feature>
<dbReference type="InterPro" id="IPR049278">
    <property type="entry name" value="MS_channel_C"/>
</dbReference>
<keyword evidence="5 7" id="KW-1133">Transmembrane helix</keyword>
<dbReference type="SUPFAM" id="SSF50182">
    <property type="entry name" value="Sm-like ribonucleoproteins"/>
    <property type="match status" value="1"/>
</dbReference>
<feature type="transmembrane region" description="Helical" evidence="7">
    <location>
        <begin position="279"/>
        <end position="302"/>
    </location>
</feature>
<dbReference type="GO" id="GO:0008381">
    <property type="term" value="F:mechanosensitive monoatomic ion channel activity"/>
    <property type="evidence" value="ECO:0007669"/>
    <property type="project" value="UniProtKB-ARBA"/>
</dbReference>
<dbReference type="InterPro" id="IPR023408">
    <property type="entry name" value="MscS_beta-dom_sf"/>
</dbReference>
<dbReference type="PANTHER" id="PTHR30347">
    <property type="entry name" value="POTASSIUM CHANNEL RELATED"/>
    <property type="match status" value="1"/>
</dbReference>
<name>A0AAW5QUI6_9HYPH</name>
<dbReference type="EMBL" id="JALIDZ010000003">
    <property type="protein sequence ID" value="MCT8971580.1"/>
    <property type="molecule type" value="Genomic_DNA"/>
</dbReference>
<dbReference type="Gene3D" id="2.30.30.60">
    <property type="match status" value="1"/>
</dbReference>
<comment type="subcellular location">
    <subcellularLocation>
        <location evidence="1">Cell membrane</location>
        <topology evidence="1">Multi-pass membrane protein</topology>
    </subcellularLocation>
</comment>
<dbReference type="InterPro" id="IPR010920">
    <property type="entry name" value="LSM_dom_sf"/>
</dbReference>
<dbReference type="Proteomes" id="UP001320898">
    <property type="component" value="Unassembled WGS sequence"/>
</dbReference>
<feature type="transmembrane region" description="Helical" evidence="7">
    <location>
        <begin position="400"/>
        <end position="424"/>
    </location>
</feature>
<dbReference type="InterPro" id="IPR011014">
    <property type="entry name" value="MscS_channel_TM-2"/>
</dbReference>
<evidence type="ECO:0000256" key="1">
    <source>
        <dbReference type="ARBA" id="ARBA00004651"/>
    </source>
</evidence>
<dbReference type="InterPro" id="IPR006685">
    <property type="entry name" value="MscS_channel_2nd"/>
</dbReference>
<keyword evidence="3" id="KW-1003">Cell membrane</keyword>
<dbReference type="GO" id="GO:0005886">
    <property type="term" value="C:plasma membrane"/>
    <property type="evidence" value="ECO:0007669"/>
    <property type="project" value="UniProtKB-SubCell"/>
</dbReference>
<dbReference type="SUPFAM" id="SSF82861">
    <property type="entry name" value="Mechanosensitive channel protein MscS (YggB), transmembrane region"/>
    <property type="match status" value="1"/>
</dbReference>
<keyword evidence="13" id="KW-1185">Reference proteome</keyword>
<feature type="domain" description="DUF3772" evidence="10">
    <location>
        <begin position="129"/>
        <end position="175"/>
    </location>
</feature>
<dbReference type="Pfam" id="PF00924">
    <property type="entry name" value="MS_channel_2nd"/>
    <property type="match status" value="1"/>
</dbReference>
<dbReference type="Gene3D" id="3.30.70.100">
    <property type="match status" value="1"/>
</dbReference>
<feature type="transmembrane region" description="Helical" evidence="7">
    <location>
        <begin position="354"/>
        <end position="372"/>
    </location>
</feature>
<organism evidence="12 13">
    <name type="scientific">Microbaculum marinisediminis</name>
    <dbReference type="NCBI Taxonomy" id="2931392"/>
    <lineage>
        <taxon>Bacteria</taxon>
        <taxon>Pseudomonadati</taxon>
        <taxon>Pseudomonadota</taxon>
        <taxon>Alphaproteobacteria</taxon>
        <taxon>Hyphomicrobiales</taxon>
        <taxon>Tepidamorphaceae</taxon>
        <taxon>Microbaculum</taxon>
    </lineage>
</organism>
<dbReference type="InterPro" id="IPR006686">
    <property type="entry name" value="MscS_channel_CS"/>
</dbReference>